<evidence type="ECO:0000313" key="3">
    <source>
        <dbReference type="Proteomes" id="UP001165542"/>
    </source>
</evidence>
<comment type="caution">
    <text evidence="2">The sequence shown here is derived from an EMBL/GenBank/DDBJ whole genome shotgun (WGS) entry which is preliminary data.</text>
</comment>
<keyword evidence="1" id="KW-0732">Signal</keyword>
<dbReference type="RefSeq" id="WP_259037378.1">
    <property type="nucleotide sequence ID" value="NZ_JAJISC010000008.1"/>
</dbReference>
<organism evidence="2 3">
    <name type="scientific">Halomonas dongshanensis</name>
    <dbReference type="NCBI Taxonomy" id="2890835"/>
    <lineage>
        <taxon>Bacteria</taxon>
        <taxon>Pseudomonadati</taxon>
        <taxon>Pseudomonadota</taxon>
        <taxon>Gammaproteobacteria</taxon>
        <taxon>Oceanospirillales</taxon>
        <taxon>Halomonadaceae</taxon>
        <taxon>Halomonas</taxon>
    </lineage>
</organism>
<feature type="signal peptide" evidence="1">
    <location>
        <begin position="1"/>
        <end position="24"/>
    </location>
</feature>
<dbReference type="Proteomes" id="UP001165542">
    <property type="component" value="Unassembled WGS sequence"/>
</dbReference>
<keyword evidence="3" id="KW-1185">Reference proteome</keyword>
<reference evidence="2" key="1">
    <citation type="submission" date="2021-11" db="EMBL/GenBank/DDBJ databases">
        <title>Halomonas sp., isolated from a coastal aquaculture zone in Dongshan Bay.</title>
        <authorList>
            <person name="Lin W."/>
        </authorList>
    </citation>
    <scope>NUCLEOTIDE SEQUENCE</scope>
    <source>
        <strain evidence="2">Yzlin-01</strain>
    </source>
</reference>
<protein>
    <submittedName>
        <fullName evidence="2">Uncharacterized protein</fullName>
    </submittedName>
</protein>
<dbReference type="EMBL" id="JAJISC010000008">
    <property type="protein sequence ID" value="MCS2610887.1"/>
    <property type="molecule type" value="Genomic_DNA"/>
</dbReference>
<name>A0ABT2EH12_9GAMM</name>
<evidence type="ECO:0000256" key="1">
    <source>
        <dbReference type="SAM" id="SignalP"/>
    </source>
</evidence>
<sequence length="185" mass="19693">MRYISFAQAAAILTALSITSAAYANDTEQAGNGASETPVIQGEAAAGGDAVAAPLVVDIPGESGATVTIEVTSMEIVGELLRIGVTFTPEWQIEPFSGRSPDLAQVLGANLSNPINARLIDPANLLEYQLVTRGSSRVIPMTEGVPRTVYFYFGTPVEEMESFDLYLEAERVALPPLTDVPYQVE</sequence>
<gene>
    <name evidence="2" type="ORF">LLY24_16345</name>
</gene>
<proteinExistence type="predicted"/>
<accession>A0ABT2EH12</accession>
<evidence type="ECO:0000313" key="2">
    <source>
        <dbReference type="EMBL" id="MCS2610887.1"/>
    </source>
</evidence>
<feature type="chain" id="PRO_5045092019" evidence="1">
    <location>
        <begin position="25"/>
        <end position="185"/>
    </location>
</feature>